<gene>
    <name evidence="1" type="ORF">BLX24_21325</name>
</gene>
<sequence>MKPIDALQRAVEQVLTDKEQAWLATKSAQGQQATLIAFVAAPRFVTRRPVAGEALTQLAAAVPGWQPETWTADRLARVYLLAGLPDSDQAVYIQAIENLFGTAELQELVALYTALPVLSYPDHWLYRATEAVRSNMGPVFEAIAFFNPYPRLHFSQPAWNQLILKCIFNDKPMHLIDGLMARANDELAHNLSDLAHERWAAGRQLPAQAWRLVSSFVDDVIFEDIQTLFRSPDVLNQQAAALVCSETNYEPARQLLTQHSLWHQAIMDGSLTWQNLEA</sequence>
<evidence type="ECO:0000313" key="2">
    <source>
        <dbReference type="Proteomes" id="UP000181790"/>
    </source>
</evidence>
<dbReference type="RefSeq" id="WP_071505237.1">
    <property type="nucleotide sequence ID" value="NZ_MORL01000015.1"/>
</dbReference>
<dbReference type="InterPro" id="IPR047715">
    <property type="entry name" value="EboA_dom"/>
</dbReference>
<organism evidence="1 2">
    <name type="scientific">Arsenicibacter rosenii</name>
    <dbReference type="NCBI Taxonomy" id="1750698"/>
    <lineage>
        <taxon>Bacteria</taxon>
        <taxon>Pseudomonadati</taxon>
        <taxon>Bacteroidota</taxon>
        <taxon>Cytophagia</taxon>
        <taxon>Cytophagales</taxon>
        <taxon>Spirosomataceae</taxon>
        <taxon>Arsenicibacter</taxon>
    </lineage>
</organism>
<reference evidence="1 2" key="1">
    <citation type="submission" date="2016-10" db="EMBL/GenBank/DDBJ databases">
        <title>Arsenicibacter rosenii gen. nov., sp. nov., an efficient arsenic-methylating bacterium isolated from an arsenic-contaminated paddy soil.</title>
        <authorList>
            <person name="Huang K."/>
        </authorList>
    </citation>
    <scope>NUCLEOTIDE SEQUENCE [LARGE SCALE GENOMIC DNA]</scope>
    <source>
        <strain evidence="1 2">SM-1</strain>
    </source>
</reference>
<protein>
    <recommendedName>
        <fullName evidence="3">EboA domain-containing protein</fullName>
    </recommendedName>
</protein>
<comment type="caution">
    <text evidence="1">The sequence shown here is derived from an EMBL/GenBank/DDBJ whole genome shotgun (WGS) entry which is preliminary data.</text>
</comment>
<dbReference type="OrthoDB" id="325673at2"/>
<dbReference type="Proteomes" id="UP000181790">
    <property type="component" value="Unassembled WGS sequence"/>
</dbReference>
<keyword evidence="2" id="KW-1185">Reference proteome</keyword>
<dbReference type="AlphaFoldDB" id="A0A1S2VEB5"/>
<proteinExistence type="predicted"/>
<accession>A0A1S2VEB5</accession>
<name>A0A1S2VEB5_9BACT</name>
<evidence type="ECO:0000313" key="1">
    <source>
        <dbReference type="EMBL" id="OIN57101.1"/>
    </source>
</evidence>
<dbReference type="EMBL" id="MORL01000015">
    <property type="protein sequence ID" value="OIN57101.1"/>
    <property type="molecule type" value="Genomic_DNA"/>
</dbReference>
<evidence type="ECO:0008006" key="3">
    <source>
        <dbReference type="Google" id="ProtNLM"/>
    </source>
</evidence>
<dbReference type="NCBIfam" id="NF035938">
    <property type="entry name" value="EboA_domain"/>
    <property type="match status" value="1"/>
</dbReference>